<dbReference type="Pfam" id="PF00934">
    <property type="entry name" value="PE"/>
    <property type="match status" value="1"/>
</dbReference>
<dbReference type="Gene3D" id="1.10.287.850">
    <property type="entry name" value="HP0062-like domain"/>
    <property type="match status" value="1"/>
</dbReference>
<organism evidence="2 3">
    <name type="scientific">Mycobacterium paragordonae</name>
    <dbReference type="NCBI Taxonomy" id="1389713"/>
    <lineage>
        <taxon>Bacteria</taxon>
        <taxon>Bacillati</taxon>
        <taxon>Actinomycetota</taxon>
        <taxon>Actinomycetes</taxon>
        <taxon>Mycobacteriales</taxon>
        <taxon>Mycobacteriaceae</taxon>
        <taxon>Mycobacterium</taxon>
    </lineage>
</organism>
<feature type="domain" description="PE" evidence="1">
    <location>
        <begin position="4"/>
        <end position="94"/>
    </location>
</feature>
<accession>A0ABQ1C2F1</accession>
<dbReference type="Pfam" id="PF21526">
    <property type="entry name" value="PGRS"/>
    <property type="match status" value="1"/>
</dbReference>
<keyword evidence="3" id="KW-1185">Reference proteome</keyword>
<comment type="caution">
    <text evidence="2">The sequence shown here is derived from an EMBL/GenBank/DDBJ whole genome shotgun (WGS) entry which is preliminary data.</text>
</comment>
<evidence type="ECO:0000259" key="1">
    <source>
        <dbReference type="Pfam" id="PF00934"/>
    </source>
</evidence>
<dbReference type="SUPFAM" id="SSF140459">
    <property type="entry name" value="PE/PPE dimer-like"/>
    <property type="match status" value="1"/>
</dbReference>
<dbReference type="EMBL" id="BLKX01000001">
    <property type="protein sequence ID" value="GFG78626.1"/>
    <property type="molecule type" value="Genomic_DNA"/>
</dbReference>
<sequence>MSFVIASPDLLTSAAANLSGIGSAVGAANAAALAPTVELLAAGADEVSEAITALFGTHAQQYQLASAQAAQFHEGFVQSLTSAGGAYAFAEAVNANPLQAVEEQVLGAINAPTRLLFGRALIGDGANGAPGTGQAGAPGGFLYGNGGAGGSGAVGQSGGAGGAGGLIGHGGVGGAAPRPRPTGWPVPAVTAATVDCCGATAASAAPVGKPVLWAWPATVVEADTPT</sequence>
<dbReference type="Proteomes" id="UP000465240">
    <property type="component" value="Unassembled WGS sequence"/>
</dbReference>
<evidence type="ECO:0000313" key="2">
    <source>
        <dbReference type="EMBL" id="GFG78626.1"/>
    </source>
</evidence>
<gene>
    <name evidence="2" type="ORF">MPRG_19020</name>
</gene>
<protein>
    <recommendedName>
        <fullName evidence="1">PE domain-containing protein</fullName>
    </recommendedName>
</protein>
<dbReference type="InterPro" id="IPR048996">
    <property type="entry name" value="PGRS_rpt"/>
</dbReference>
<name>A0ABQ1C2F1_9MYCO</name>
<dbReference type="InterPro" id="IPR038332">
    <property type="entry name" value="PPE_sf"/>
</dbReference>
<reference evidence="2 3" key="1">
    <citation type="journal article" date="2019" name="Emerg. Microbes Infect.">
        <title>Comprehensive subspecies identification of 175 nontuberculous mycobacteria species based on 7547 genomic profiles.</title>
        <authorList>
            <person name="Matsumoto Y."/>
            <person name="Kinjo T."/>
            <person name="Motooka D."/>
            <person name="Nabeya D."/>
            <person name="Jung N."/>
            <person name="Uechi K."/>
            <person name="Horii T."/>
            <person name="Iida T."/>
            <person name="Fujita J."/>
            <person name="Nakamura S."/>
        </authorList>
    </citation>
    <scope>NUCLEOTIDE SEQUENCE [LARGE SCALE GENOMIC DNA]</scope>
    <source>
        <strain evidence="2 3">JCM 18565</strain>
    </source>
</reference>
<evidence type="ECO:0000313" key="3">
    <source>
        <dbReference type="Proteomes" id="UP000465240"/>
    </source>
</evidence>
<dbReference type="InterPro" id="IPR000084">
    <property type="entry name" value="PE-PGRS_N"/>
</dbReference>
<proteinExistence type="predicted"/>